<dbReference type="EMBL" id="BQNB010014937">
    <property type="protein sequence ID" value="GJT34141.1"/>
    <property type="molecule type" value="Genomic_DNA"/>
</dbReference>
<evidence type="ECO:0000256" key="1">
    <source>
        <dbReference type="SAM" id="MobiDB-lite"/>
    </source>
</evidence>
<accession>A0ABQ5D7D3</accession>
<proteinExistence type="predicted"/>
<protein>
    <submittedName>
        <fullName evidence="2">Uncharacterized protein</fullName>
    </submittedName>
</protein>
<evidence type="ECO:0000313" key="2">
    <source>
        <dbReference type="EMBL" id="GJT34141.1"/>
    </source>
</evidence>
<keyword evidence="3" id="KW-1185">Reference proteome</keyword>
<name>A0ABQ5D7D3_9ASTR</name>
<feature type="region of interest" description="Disordered" evidence="1">
    <location>
        <begin position="1"/>
        <end position="44"/>
    </location>
</feature>
<organism evidence="2 3">
    <name type="scientific">Tanacetum coccineum</name>
    <dbReference type="NCBI Taxonomy" id="301880"/>
    <lineage>
        <taxon>Eukaryota</taxon>
        <taxon>Viridiplantae</taxon>
        <taxon>Streptophyta</taxon>
        <taxon>Embryophyta</taxon>
        <taxon>Tracheophyta</taxon>
        <taxon>Spermatophyta</taxon>
        <taxon>Magnoliopsida</taxon>
        <taxon>eudicotyledons</taxon>
        <taxon>Gunneridae</taxon>
        <taxon>Pentapetalae</taxon>
        <taxon>asterids</taxon>
        <taxon>campanulids</taxon>
        <taxon>Asterales</taxon>
        <taxon>Asteraceae</taxon>
        <taxon>Asteroideae</taxon>
        <taxon>Anthemideae</taxon>
        <taxon>Anthemidinae</taxon>
        <taxon>Tanacetum</taxon>
    </lineage>
</organism>
<reference evidence="2" key="2">
    <citation type="submission" date="2022-01" db="EMBL/GenBank/DDBJ databases">
        <authorList>
            <person name="Yamashiro T."/>
            <person name="Shiraishi A."/>
            <person name="Satake H."/>
            <person name="Nakayama K."/>
        </authorList>
    </citation>
    <scope>NUCLEOTIDE SEQUENCE</scope>
</reference>
<sequence>MNIQTQYGVKRTRALNLHGPDHSSSGTRAHELRSDHSLRNLTGPMTKRSLSEYVSSGSLVSRSKGVRF</sequence>
<comment type="caution">
    <text evidence="2">The sequence shown here is derived from an EMBL/GenBank/DDBJ whole genome shotgun (WGS) entry which is preliminary data.</text>
</comment>
<reference evidence="2" key="1">
    <citation type="journal article" date="2022" name="Int. J. Mol. Sci.">
        <title>Draft Genome of Tanacetum Coccineum: Genomic Comparison of Closely Related Tanacetum-Family Plants.</title>
        <authorList>
            <person name="Yamashiro T."/>
            <person name="Shiraishi A."/>
            <person name="Nakayama K."/>
            <person name="Satake H."/>
        </authorList>
    </citation>
    <scope>NUCLEOTIDE SEQUENCE</scope>
</reference>
<dbReference type="Proteomes" id="UP001151760">
    <property type="component" value="Unassembled WGS sequence"/>
</dbReference>
<gene>
    <name evidence="2" type="ORF">Tco_0924560</name>
</gene>
<feature type="compositionally biased region" description="Basic and acidic residues" evidence="1">
    <location>
        <begin position="28"/>
        <end position="38"/>
    </location>
</feature>
<evidence type="ECO:0000313" key="3">
    <source>
        <dbReference type="Proteomes" id="UP001151760"/>
    </source>
</evidence>